<sequence length="214" mass="23757">MTQVKGKRAEKSRLTRRTILAAARDLFVERGYGATTLQDIADRAGYAVQTVYFVFGNKRTVLKELSDSLLAGDDEQVPTVQRAWFRAAVEANSADESLRRLVAGAREMLERVAPLAEVMRTAATIEPEISELWKPDGVDPRHTVYATAADALVTKPDARPGLSAERAADELFALLSPELYLVLVRDRGWPAERWEEWVRHLLRGQLLANPGSSG</sequence>
<evidence type="ECO:0000256" key="3">
    <source>
        <dbReference type="ARBA" id="ARBA00023163"/>
    </source>
</evidence>
<protein>
    <submittedName>
        <fullName evidence="6">TetR/AcrR family transcriptional regulator</fullName>
    </submittedName>
</protein>
<dbReference type="PRINTS" id="PR00455">
    <property type="entry name" value="HTHTETR"/>
</dbReference>
<keyword evidence="3" id="KW-0804">Transcription</keyword>
<dbReference type="RefSeq" id="WP_377542542.1">
    <property type="nucleotide sequence ID" value="NZ_JBHSBN010000003.1"/>
</dbReference>
<keyword evidence="2 4" id="KW-0238">DNA-binding</keyword>
<keyword evidence="7" id="KW-1185">Reference proteome</keyword>
<evidence type="ECO:0000313" key="6">
    <source>
        <dbReference type="EMBL" id="MFC4105456.1"/>
    </source>
</evidence>
<keyword evidence="1" id="KW-0805">Transcription regulation</keyword>
<feature type="domain" description="HTH tetR-type" evidence="5">
    <location>
        <begin position="13"/>
        <end position="73"/>
    </location>
</feature>
<organism evidence="6 7">
    <name type="scientific">Micromonospora zhanjiangensis</name>
    <dbReference type="NCBI Taxonomy" id="1522057"/>
    <lineage>
        <taxon>Bacteria</taxon>
        <taxon>Bacillati</taxon>
        <taxon>Actinomycetota</taxon>
        <taxon>Actinomycetes</taxon>
        <taxon>Micromonosporales</taxon>
        <taxon>Micromonosporaceae</taxon>
        <taxon>Micromonospora</taxon>
    </lineage>
</organism>
<dbReference type="InterPro" id="IPR009057">
    <property type="entry name" value="Homeodomain-like_sf"/>
</dbReference>
<dbReference type="SUPFAM" id="SSF48498">
    <property type="entry name" value="Tetracyclin repressor-like, C-terminal domain"/>
    <property type="match status" value="1"/>
</dbReference>
<dbReference type="InterPro" id="IPR036271">
    <property type="entry name" value="Tet_transcr_reg_TetR-rel_C_sf"/>
</dbReference>
<evidence type="ECO:0000259" key="5">
    <source>
        <dbReference type="PROSITE" id="PS50977"/>
    </source>
</evidence>
<dbReference type="Gene3D" id="1.10.357.10">
    <property type="entry name" value="Tetracycline Repressor, domain 2"/>
    <property type="match status" value="1"/>
</dbReference>
<dbReference type="InterPro" id="IPR001647">
    <property type="entry name" value="HTH_TetR"/>
</dbReference>
<evidence type="ECO:0000256" key="4">
    <source>
        <dbReference type="PROSITE-ProRule" id="PRU00335"/>
    </source>
</evidence>
<accession>A0ABV8KHD2</accession>
<dbReference type="Proteomes" id="UP001595868">
    <property type="component" value="Unassembled WGS sequence"/>
</dbReference>
<evidence type="ECO:0000256" key="2">
    <source>
        <dbReference type="ARBA" id="ARBA00023125"/>
    </source>
</evidence>
<proteinExistence type="predicted"/>
<reference evidence="7" key="1">
    <citation type="journal article" date="2019" name="Int. J. Syst. Evol. Microbiol.">
        <title>The Global Catalogue of Microorganisms (GCM) 10K type strain sequencing project: providing services to taxonomists for standard genome sequencing and annotation.</title>
        <authorList>
            <consortium name="The Broad Institute Genomics Platform"/>
            <consortium name="The Broad Institute Genome Sequencing Center for Infectious Disease"/>
            <person name="Wu L."/>
            <person name="Ma J."/>
        </authorList>
    </citation>
    <scope>NUCLEOTIDE SEQUENCE [LARGE SCALE GENOMIC DNA]</scope>
    <source>
        <strain evidence="7">2902at01</strain>
    </source>
</reference>
<dbReference type="InterPro" id="IPR050109">
    <property type="entry name" value="HTH-type_TetR-like_transc_reg"/>
</dbReference>
<dbReference type="EMBL" id="JBHSBN010000003">
    <property type="protein sequence ID" value="MFC4105456.1"/>
    <property type="molecule type" value="Genomic_DNA"/>
</dbReference>
<feature type="DNA-binding region" description="H-T-H motif" evidence="4">
    <location>
        <begin position="36"/>
        <end position="55"/>
    </location>
</feature>
<dbReference type="Pfam" id="PF00440">
    <property type="entry name" value="TetR_N"/>
    <property type="match status" value="1"/>
</dbReference>
<dbReference type="PANTHER" id="PTHR30055">
    <property type="entry name" value="HTH-TYPE TRANSCRIPTIONAL REGULATOR RUTR"/>
    <property type="match status" value="1"/>
</dbReference>
<gene>
    <name evidence="6" type="ORF">ACFOX0_05825</name>
</gene>
<dbReference type="PROSITE" id="PS50977">
    <property type="entry name" value="HTH_TETR_2"/>
    <property type="match status" value="1"/>
</dbReference>
<evidence type="ECO:0000313" key="7">
    <source>
        <dbReference type="Proteomes" id="UP001595868"/>
    </source>
</evidence>
<dbReference type="SUPFAM" id="SSF46689">
    <property type="entry name" value="Homeodomain-like"/>
    <property type="match status" value="1"/>
</dbReference>
<comment type="caution">
    <text evidence="6">The sequence shown here is derived from an EMBL/GenBank/DDBJ whole genome shotgun (WGS) entry which is preliminary data.</text>
</comment>
<dbReference type="PANTHER" id="PTHR30055:SF234">
    <property type="entry name" value="HTH-TYPE TRANSCRIPTIONAL REGULATOR BETI"/>
    <property type="match status" value="1"/>
</dbReference>
<evidence type="ECO:0000256" key="1">
    <source>
        <dbReference type="ARBA" id="ARBA00023015"/>
    </source>
</evidence>
<name>A0ABV8KHD2_9ACTN</name>